<gene>
    <name evidence="1" type="ORF">TGAMA5MH_09405</name>
</gene>
<name>A0A2K0SZJ3_9HYPO</name>
<comment type="caution">
    <text evidence="1">The sequence shown here is derived from an EMBL/GenBank/DDBJ whole genome shotgun (WGS) entry which is preliminary data.</text>
</comment>
<dbReference type="EMBL" id="MTYH01000102">
    <property type="protein sequence ID" value="PNP38679.1"/>
    <property type="molecule type" value="Genomic_DNA"/>
</dbReference>
<proteinExistence type="predicted"/>
<dbReference type="AlphaFoldDB" id="A0A2K0SZJ3"/>
<accession>A0A2K0SZJ3</accession>
<protein>
    <submittedName>
        <fullName evidence="1">Uncharacterized protein</fullName>
    </submittedName>
</protein>
<sequence length="32" mass="3739">MIVVVRLEHPIMFRNLSLINPALDTPDSNYNR</sequence>
<organism evidence="1 2">
    <name type="scientific">Trichoderma gamsii</name>
    <dbReference type="NCBI Taxonomy" id="398673"/>
    <lineage>
        <taxon>Eukaryota</taxon>
        <taxon>Fungi</taxon>
        <taxon>Dikarya</taxon>
        <taxon>Ascomycota</taxon>
        <taxon>Pezizomycotina</taxon>
        <taxon>Sordariomycetes</taxon>
        <taxon>Hypocreomycetidae</taxon>
        <taxon>Hypocreales</taxon>
        <taxon>Hypocreaceae</taxon>
        <taxon>Trichoderma</taxon>
    </lineage>
</organism>
<dbReference type="Proteomes" id="UP000236546">
    <property type="component" value="Unassembled WGS sequence"/>
</dbReference>
<reference evidence="1 2" key="1">
    <citation type="submission" date="2017-02" db="EMBL/GenBank/DDBJ databases">
        <title>Genomes of Trichoderma spp. with biocontrol activity.</title>
        <authorList>
            <person name="Gardiner D."/>
            <person name="Kazan K."/>
            <person name="Vos C."/>
            <person name="Harvey P."/>
        </authorList>
    </citation>
    <scope>NUCLEOTIDE SEQUENCE [LARGE SCALE GENOMIC DNA]</scope>
    <source>
        <strain evidence="1 2">A5MH</strain>
    </source>
</reference>
<evidence type="ECO:0000313" key="1">
    <source>
        <dbReference type="EMBL" id="PNP38679.1"/>
    </source>
</evidence>
<evidence type="ECO:0000313" key="2">
    <source>
        <dbReference type="Proteomes" id="UP000236546"/>
    </source>
</evidence>